<evidence type="ECO:0000256" key="1">
    <source>
        <dbReference type="PROSITE-ProRule" id="PRU00339"/>
    </source>
</evidence>
<dbReference type="Proteomes" id="UP001642260">
    <property type="component" value="Unassembled WGS sequence"/>
</dbReference>
<reference evidence="2 3" key="1">
    <citation type="submission" date="2022-03" db="EMBL/GenBank/DDBJ databases">
        <authorList>
            <person name="Macdonald S."/>
            <person name="Ahmed S."/>
            <person name="Newling K."/>
        </authorList>
    </citation>
    <scope>NUCLEOTIDE SEQUENCE [LARGE SCALE GENOMIC DNA]</scope>
</reference>
<organism evidence="2 3">
    <name type="scientific">Eruca vesicaria subsp. sativa</name>
    <name type="common">Garden rocket</name>
    <name type="synonym">Eruca sativa</name>
    <dbReference type="NCBI Taxonomy" id="29727"/>
    <lineage>
        <taxon>Eukaryota</taxon>
        <taxon>Viridiplantae</taxon>
        <taxon>Streptophyta</taxon>
        <taxon>Embryophyta</taxon>
        <taxon>Tracheophyta</taxon>
        <taxon>Spermatophyta</taxon>
        <taxon>Magnoliopsida</taxon>
        <taxon>eudicotyledons</taxon>
        <taxon>Gunneridae</taxon>
        <taxon>Pentapetalae</taxon>
        <taxon>rosids</taxon>
        <taxon>malvids</taxon>
        <taxon>Brassicales</taxon>
        <taxon>Brassicaceae</taxon>
        <taxon>Brassiceae</taxon>
        <taxon>Eruca</taxon>
    </lineage>
</organism>
<evidence type="ECO:0000313" key="3">
    <source>
        <dbReference type="Proteomes" id="UP001642260"/>
    </source>
</evidence>
<protein>
    <submittedName>
        <fullName evidence="2">Uncharacterized protein</fullName>
    </submittedName>
</protein>
<name>A0ABC8JR70_ERUVS</name>
<feature type="repeat" description="TPR" evidence="1">
    <location>
        <begin position="51"/>
        <end position="84"/>
    </location>
</feature>
<dbReference type="PANTHER" id="PTHR47661:SF3">
    <property type="entry name" value="PROTEIN CONTAINING PDZ DOMAIN, A K-BOX DOMAIN, AND A TPR REGION"/>
    <property type="match status" value="1"/>
</dbReference>
<dbReference type="PANTHER" id="PTHR47661">
    <property type="entry name" value="PHOSPHOGLUCAN PHOSPHATASE LSF1, CHLOROPLASTIC"/>
    <property type="match status" value="1"/>
</dbReference>
<keyword evidence="1" id="KW-0802">TPR repeat</keyword>
<dbReference type="AlphaFoldDB" id="A0ABC8JR70"/>
<keyword evidence="3" id="KW-1185">Reference proteome</keyword>
<sequence length="114" mass="13094">MEKRCSKVDDSGGLTEKEMIRAERNAGFISSRLREIQMQNYLRKKEQKTQQEKDLREGLQFFKNGKYEEALDRFESVLGSKPRPDDASVAKLIRVVLIGSTWSLGSGRSIEVRI</sequence>
<comment type="caution">
    <text evidence="2">The sequence shown here is derived from an EMBL/GenBank/DDBJ whole genome shotgun (WGS) entry which is preliminary data.</text>
</comment>
<evidence type="ECO:0000313" key="2">
    <source>
        <dbReference type="EMBL" id="CAH8328833.1"/>
    </source>
</evidence>
<gene>
    <name evidence="2" type="ORF">ERUC_LOCUS11457</name>
</gene>
<proteinExistence type="predicted"/>
<dbReference type="EMBL" id="CAKOAT010109599">
    <property type="protein sequence ID" value="CAH8328833.1"/>
    <property type="molecule type" value="Genomic_DNA"/>
</dbReference>
<accession>A0ABC8JR70</accession>
<dbReference type="InterPro" id="IPR019734">
    <property type="entry name" value="TPR_rpt"/>
</dbReference>
<dbReference type="PROSITE" id="PS50005">
    <property type="entry name" value="TPR"/>
    <property type="match status" value="1"/>
</dbReference>